<organism evidence="4 5">
    <name type="scientific">Prorocentrum cordatum</name>
    <dbReference type="NCBI Taxonomy" id="2364126"/>
    <lineage>
        <taxon>Eukaryota</taxon>
        <taxon>Sar</taxon>
        <taxon>Alveolata</taxon>
        <taxon>Dinophyceae</taxon>
        <taxon>Prorocentrales</taxon>
        <taxon>Prorocentraceae</taxon>
        <taxon>Prorocentrum</taxon>
    </lineage>
</organism>
<evidence type="ECO:0000256" key="1">
    <source>
        <dbReference type="ARBA" id="ARBA00005369"/>
    </source>
</evidence>
<comment type="similarity">
    <text evidence="1">Belongs to the methyltransferase superfamily. L-isoaspartyl/D-aspartyl protein methyltransferase family.</text>
</comment>
<dbReference type="Gene3D" id="3.40.50.150">
    <property type="entry name" value="Vaccinia Virus protein VP39"/>
    <property type="match status" value="1"/>
</dbReference>
<feature type="compositionally biased region" description="Low complexity" evidence="3">
    <location>
        <begin position="292"/>
        <end position="307"/>
    </location>
</feature>
<reference evidence="4" key="1">
    <citation type="submission" date="2023-10" db="EMBL/GenBank/DDBJ databases">
        <authorList>
            <person name="Chen Y."/>
            <person name="Shah S."/>
            <person name="Dougan E. K."/>
            <person name="Thang M."/>
            <person name="Chan C."/>
        </authorList>
    </citation>
    <scope>NUCLEOTIDE SEQUENCE [LARGE SCALE GENOMIC DNA]</scope>
</reference>
<dbReference type="SUPFAM" id="SSF53335">
    <property type="entry name" value="S-adenosyl-L-methionine-dependent methyltransferases"/>
    <property type="match status" value="1"/>
</dbReference>
<evidence type="ECO:0008006" key="6">
    <source>
        <dbReference type="Google" id="ProtNLM"/>
    </source>
</evidence>
<dbReference type="Proteomes" id="UP001189429">
    <property type="component" value="Unassembled WGS sequence"/>
</dbReference>
<dbReference type="InterPro" id="IPR000682">
    <property type="entry name" value="PCMT"/>
</dbReference>
<evidence type="ECO:0000256" key="3">
    <source>
        <dbReference type="SAM" id="MobiDB-lite"/>
    </source>
</evidence>
<evidence type="ECO:0000256" key="2">
    <source>
        <dbReference type="SAM" id="Coils"/>
    </source>
</evidence>
<evidence type="ECO:0000313" key="4">
    <source>
        <dbReference type="EMBL" id="CAK0859695.1"/>
    </source>
</evidence>
<evidence type="ECO:0000313" key="5">
    <source>
        <dbReference type="Proteomes" id="UP001189429"/>
    </source>
</evidence>
<accession>A0ABN9UJ15</accession>
<dbReference type="EMBL" id="CAUYUJ010015926">
    <property type="protein sequence ID" value="CAK0859695.1"/>
    <property type="molecule type" value="Genomic_DNA"/>
</dbReference>
<feature type="region of interest" description="Disordered" evidence="3">
    <location>
        <begin position="292"/>
        <end position="328"/>
    </location>
</feature>
<gene>
    <name evidence="4" type="ORF">PCOR1329_LOCUS48985</name>
</gene>
<comment type="caution">
    <text evidence="4">The sequence shown here is derived from an EMBL/GenBank/DDBJ whole genome shotgun (WGS) entry which is preliminary data.</text>
</comment>
<keyword evidence="2" id="KW-0175">Coiled coil</keyword>
<name>A0ABN9UJ15_9DINO</name>
<proteinExistence type="inferred from homology"/>
<sequence>MPLTPGMSFLNVGSGTGYFNSIVSELIGGMATNHGIDIWPETVAHSRRRCAALGKASIELTVGNAYQLDVGVTTRYDRIYLGACANSRSKYPGGLLEVGGVLIGPFQVGRSSQQLRRVVRQTESDFLVEVLGSVQFASLVEPAPPPPQAYSGVRPPGLAWAVAFRSGELGASGACEPRPAAPCPVLSERRLLEGRDTGGGLHTLEESCRYSVTALAPRVTDHGAGDRYTLSKMCLVLERMGLAHSLSSKVEGVVAELREAELAAQRAKQQRQEEASRAAALAGGQAAAAAAEGVPEAGAASGAGPDACGPPAPEDSPMGDEELDNATTEELRAFLEACGLEKLAGGTDDDAELRDAVKRCLKPPSWQEVKRRRKAAAGTMDA</sequence>
<dbReference type="PANTHER" id="PTHR11579">
    <property type="entry name" value="PROTEIN-L-ISOASPARTATE O-METHYLTRANSFERASE"/>
    <property type="match status" value="1"/>
</dbReference>
<feature type="coiled-coil region" evidence="2">
    <location>
        <begin position="250"/>
        <end position="277"/>
    </location>
</feature>
<dbReference type="PANTHER" id="PTHR11579:SF9">
    <property type="entry name" value="PROTEIN-L-ISOASPARTATE O-METHYLTRANSFERASE"/>
    <property type="match status" value="1"/>
</dbReference>
<dbReference type="InterPro" id="IPR029063">
    <property type="entry name" value="SAM-dependent_MTases_sf"/>
</dbReference>
<dbReference type="Pfam" id="PF01135">
    <property type="entry name" value="PCMT"/>
    <property type="match status" value="1"/>
</dbReference>
<protein>
    <recommendedName>
        <fullName evidence="6">Protein-L-isoaspartate O-methyltransferase</fullName>
    </recommendedName>
</protein>
<keyword evidence="5" id="KW-1185">Reference proteome</keyword>